<dbReference type="EMBL" id="MU001631">
    <property type="protein sequence ID" value="KAF2487016.1"/>
    <property type="molecule type" value="Genomic_DNA"/>
</dbReference>
<accession>A0A6A6Q4Y8</accession>
<dbReference type="Proteomes" id="UP000799767">
    <property type="component" value="Unassembled WGS sequence"/>
</dbReference>
<dbReference type="RefSeq" id="XP_033593585.1">
    <property type="nucleotide sequence ID" value="XM_033729311.1"/>
</dbReference>
<sequence length="172" mass="18971">MLCHKINYLDLVHAVKSEWKPIAALGTQASPQRTIVPATTSYMTAIRGWPRSPEAGGCRARLSEARLYGWLAAGTLLERRDAISENANLTILVRGIRMPMGRLQCGDIVGGGIMERRHQTKALFRPPSLRRCNTEQNTIAGLGRGEMVKGDVRFTAALRTLSISSRRCIVTI</sequence>
<organism evidence="1 2">
    <name type="scientific">Neohortaea acidophila</name>
    <dbReference type="NCBI Taxonomy" id="245834"/>
    <lineage>
        <taxon>Eukaryota</taxon>
        <taxon>Fungi</taxon>
        <taxon>Dikarya</taxon>
        <taxon>Ascomycota</taxon>
        <taxon>Pezizomycotina</taxon>
        <taxon>Dothideomycetes</taxon>
        <taxon>Dothideomycetidae</taxon>
        <taxon>Mycosphaerellales</taxon>
        <taxon>Teratosphaeriaceae</taxon>
        <taxon>Neohortaea</taxon>
    </lineage>
</organism>
<evidence type="ECO:0000313" key="1">
    <source>
        <dbReference type="EMBL" id="KAF2487016.1"/>
    </source>
</evidence>
<protein>
    <submittedName>
        <fullName evidence="1">Uncharacterized protein</fullName>
    </submittedName>
</protein>
<reference evidence="1" key="1">
    <citation type="journal article" date="2020" name="Stud. Mycol.">
        <title>101 Dothideomycetes genomes: a test case for predicting lifestyles and emergence of pathogens.</title>
        <authorList>
            <person name="Haridas S."/>
            <person name="Albert R."/>
            <person name="Binder M."/>
            <person name="Bloem J."/>
            <person name="Labutti K."/>
            <person name="Salamov A."/>
            <person name="Andreopoulos B."/>
            <person name="Baker S."/>
            <person name="Barry K."/>
            <person name="Bills G."/>
            <person name="Bluhm B."/>
            <person name="Cannon C."/>
            <person name="Castanera R."/>
            <person name="Culley D."/>
            <person name="Daum C."/>
            <person name="Ezra D."/>
            <person name="Gonzalez J."/>
            <person name="Henrissat B."/>
            <person name="Kuo A."/>
            <person name="Liang C."/>
            <person name="Lipzen A."/>
            <person name="Lutzoni F."/>
            <person name="Magnuson J."/>
            <person name="Mondo S."/>
            <person name="Nolan M."/>
            <person name="Ohm R."/>
            <person name="Pangilinan J."/>
            <person name="Park H.-J."/>
            <person name="Ramirez L."/>
            <person name="Alfaro M."/>
            <person name="Sun H."/>
            <person name="Tritt A."/>
            <person name="Yoshinaga Y."/>
            <person name="Zwiers L.-H."/>
            <person name="Turgeon B."/>
            <person name="Goodwin S."/>
            <person name="Spatafora J."/>
            <person name="Crous P."/>
            <person name="Grigoriev I."/>
        </authorList>
    </citation>
    <scope>NUCLEOTIDE SEQUENCE</scope>
    <source>
        <strain evidence="1">CBS 113389</strain>
    </source>
</reference>
<name>A0A6A6Q4Y8_9PEZI</name>
<gene>
    <name evidence="1" type="ORF">BDY17DRAFT_1210</name>
</gene>
<dbReference type="AlphaFoldDB" id="A0A6A6Q4Y8"/>
<proteinExistence type="predicted"/>
<keyword evidence="2" id="KW-1185">Reference proteome</keyword>
<dbReference type="GeneID" id="54470313"/>
<evidence type="ECO:0000313" key="2">
    <source>
        <dbReference type="Proteomes" id="UP000799767"/>
    </source>
</evidence>